<dbReference type="InterPro" id="IPR006015">
    <property type="entry name" value="Universal_stress_UspA"/>
</dbReference>
<feature type="domain" description="UspA" evidence="2">
    <location>
        <begin position="228"/>
        <end position="283"/>
    </location>
</feature>
<feature type="domain" description="UspA" evidence="2">
    <location>
        <begin position="5"/>
        <end position="150"/>
    </location>
</feature>
<evidence type="ECO:0000256" key="1">
    <source>
        <dbReference type="ARBA" id="ARBA00008791"/>
    </source>
</evidence>
<dbReference type="PANTHER" id="PTHR46268">
    <property type="entry name" value="STRESS RESPONSE PROTEIN NHAX"/>
    <property type="match status" value="1"/>
</dbReference>
<dbReference type="SUPFAM" id="SSF52402">
    <property type="entry name" value="Adenine nucleotide alpha hydrolases-like"/>
    <property type="match status" value="2"/>
</dbReference>
<dbReference type="CDD" id="cd00293">
    <property type="entry name" value="USP-like"/>
    <property type="match status" value="1"/>
</dbReference>
<dbReference type="PANTHER" id="PTHR46268:SF6">
    <property type="entry name" value="UNIVERSAL STRESS PROTEIN UP12"/>
    <property type="match status" value="1"/>
</dbReference>
<dbReference type="PRINTS" id="PR01438">
    <property type="entry name" value="UNVRSLSTRESS"/>
</dbReference>
<evidence type="ECO:0000313" key="4">
    <source>
        <dbReference type="Proteomes" id="UP001500064"/>
    </source>
</evidence>
<dbReference type="Gene3D" id="3.40.50.12370">
    <property type="match status" value="1"/>
</dbReference>
<evidence type="ECO:0000259" key="2">
    <source>
        <dbReference type="Pfam" id="PF00582"/>
    </source>
</evidence>
<proteinExistence type="inferred from homology"/>
<dbReference type="Pfam" id="PF00582">
    <property type="entry name" value="Usp"/>
    <property type="match status" value="2"/>
</dbReference>
<evidence type="ECO:0000313" key="3">
    <source>
        <dbReference type="EMBL" id="GAA1696437.1"/>
    </source>
</evidence>
<dbReference type="Gene3D" id="3.40.50.620">
    <property type="entry name" value="HUPs"/>
    <property type="match status" value="1"/>
</dbReference>
<reference evidence="3 4" key="1">
    <citation type="journal article" date="2019" name="Int. J. Syst. Evol. Microbiol.">
        <title>The Global Catalogue of Microorganisms (GCM) 10K type strain sequencing project: providing services to taxonomists for standard genome sequencing and annotation.</title>
        <authorList>
            <consortium name="The Broad Institute Genomics Platform"/>
            <consortium name="The Broad Institute Genome Sequencing Center for Infectious Disease"/>
            <person name="Wu L."/>
            <person name="Ma J."/>
        </authorList>
    </citation>
    <scope>NUCLEOTIDE SEQUENCE [LARGE SCALE GENOMIC DNA]</scope>
    <source>
        <strain evidence="3 4">JCM 13929</strain>
    </source>
</reference>
<organism evidence="3 4">
    <name type="scientific">Nonomuraea maheshkhaliensis</name>
    <dbReference type="NCBI Taxonomy" id="419590"/>
    <lineage>
        <taxon>Bacteria</taxon>
        <taxon>Bacillati</taxon>
        <taxon>Actinomycetota</taxon>
        <taxon>Actinomycetes</taxon>
        <taxon>Streptosporangiales</taxon>
        <taxon>Streptosporangiaceae</taxon>
        <taxon>Nonomuraea</taxon>
    </lineage>
</organism>
<sequence>MTIDVIAGYDGSPAAAAAIDAGAALFPQAHVWITHLWTPPFASESLRRRLWTGVAGINSFIEAIEREGEAEARRLAERGVRLAGTAGWNAEPLVRRTYGGEGLCFAQLAQDLDADLVIVGSRGLGGAHAVLGSVSDMVVHYTPRPVLVVPHPLLTAEQAAQAGGPVVIGWDGSPGAEGARTVAARLFPGRDLIAVHVDGMETASPEDGRPPAEGLTVERVEVAAGHGPHGRAVAEALGAYCRRQSAAALVVGTRGRSATREILTGSVAMATLHHAHRPVMVVPPPHEGSV</sequence>
<dbReference type="EMBL" id="BAAAMU010000224">
    <property type="protein sequence ID" value="GAA1696437.1"/>
    <property type="molecule type" value="Genomic_DNA"/>
</dbReference>
<protein>
    <submittedName>
        <fullName evidence="3">Universal stress protein</fullName>
    </submittedName>
</protein>
<name>A0ABN2I077_9ACTN</name>
<comment type="caution">
    <text evidence="3">The sequence shown here is derived from an EMBL/GenBank/DDBJ whole genome shotgun (WGS) entry which is preliminary data.</text>
</comment>
<keyword evidence="4" id="KW-1185">Reference proteome</keyword>
<gene>
    <name evidence="3" type="ORF">GCM10009733_109810</name>
</gene>
<dbReference type="InterPro" id="IPR006016">
    <property type="entry name" value="UspA"/>
</dbReference>
<comment type="similarity">
    <text evidence="1">Belongs to the universal stress protein A family.</text>
</comment>
<dbReference type="Proteomes" id="UP001500064">
    <property type="component" value="Unassembled WGS sequence"/>
</dbReference>
<accession>A0ABN2I077</accession>
<dbReference type="InterPro" id="IPR014729">
    <property type="entry name" value="Rossmann-like_a/b/a_fold"/>
</dbReference>